<evidence type="ECO:0000256" key="6">
    <source>
        <dbReference type="SAM" id="Phobius"/>
    </source>
</evidence>
<dbReference type="Proteomes" id="UP001176210">
    <property type="component" value="Unassembled WGS sequence"/>
</dbReference>
<dbReference type="PANTHER" id="PTHR34857:SF2">
    <property type="entry name" value="SLL0384 PROTEIN"/>
    <property type="match status" value="1"/>
</dbReference>
<evidence type="ECO:0000313" key="7">
    <source>
        <dbReference type="EMBL" id="MDL0117194.1"/>
    </source>
</evidence>
<evidence type="ECO:0000256" key="4">
    <source>
        <dbReference type="ARBA" id="ARBA00022989"/>
    </source>
</evidence>
<organism evidence="7 8">
    <name type="scientific">Mammaliicoccus sciuri</name>
    <name type="common">Staphylococcus sciuri</name>
    <dbReference type="NCBI Taxonomy" id="1296"/>
    <lineage>
        <taxon>Bacteria</taxon>
        <taxon>Bacillati</taxon>
        <taxon>Bacillota</taxon>
        <taxon>Bacilli</taxon>
        <taxon>Bacillales</taxon>
        <taxon>Staphylococcaceae</taxon>
        <taxon>Mammaliicoccus</taxon>
    </lineage>
</organism>
<dbReference type="EMBL" id="JAPNQM010000004">
    <property type="protein sequence ID" value="MDL0117194.1"/>
    <property type="molecule type" value="Genomic_DNA"/>
</dbReference>
<feature type="transmembrane region" description="Helical" evidence="6">
    <location>
        <begin position="14"/>
        <end position="33"/>
    </location>
</feature>
<feature type="transmembrane region" description="Helical" evidence="6">
    <location>
        <begin position="220"/>
        <end position="238"/>
    </location>
</feature>
<proteinExistence type="predicted"/>
<name>A0ABT7HZW5_MAMSC</name>
<keyword evidence="2" id="KW-1003">Cell membrane</keyword>
<keyword evidence="4 6" id="KW-1133">Transmembrane helix</keyword>
<feature type="transmembrane region" description="Helical" evidence="6">
    <location>
        <begin position="40"/>
        <end position="58"/>
    </location>
</feature>
<keyword evidence="5 6" id="KW-0472">Membrane</keyword>
<sequence>MNTVNVPLHFKKDAFVDISPITKIIVFIISSIIMMRSGSILGECIVGGLTSLFLLNTKEMMKCYLFVVIFFGTIALEGIAELVHLSQNFSFIFIIFNVVRVFLPAIAMFYILAEKTTTSEYLAMFKILHIPDAFAVAFVVMLRFIPTLLEHLKNIRQALVFRNINIGPIYFLKHPILSIERLVVPMLISSGKVMEELSAAAMTRGLDVGRKRTTIIKFRLNIVDYLVIFIAIALVIIFKGG</sequence>
<comment type="caution">
    <text evidence="7">The sequence shown here is derived from an EMBL/GenBank/DDBJ whole genome shotgun (WGS) entry which is preliminary data.</text>
</comment>
<accession>A0ABT7HZW5</accession>
<dbReference type="CDD" id="cd16914">
    <property type="entry name" value="EcfT"/>
    <property type="match status" value="1"/>
</dbReference>
<comment type="subcellular location">
    <subcellularLocation>
        <location evidence="1">Membrane</location>
        <topology evidence="1">Multi-pass membrane protein</topology>
    </subcellularLocation>
</comment>
<dbReference type="Pfam" id="PF02361">
    <property type="entry name" value="CbiQ"/>
    <property type="match status" value="1"/>
</dbReference>
<evidence type="ECO:0000256" key="1">
    <source>
        <dbReference type="ARBA" id="ARBA00004141"/>
    </source>
</evidence>
<feature type="transmembrane region" description="Helical" evidence="6">
    <location>
        <begin position="90"/>
        <end position="113"/>
    </location>
</feature>
<keyword evidence="3 6" id="KW-0812">Transmembrane</keyword>
<feature type="transmembrane region" description="Helical" evidence="6">
    <location>
        <begin position="64"/>
        <end position="83"/>
    </location>
</feature>
<dbReference type="InterPro" id="IPR051611">
    <property type="entry name" value="ECF_transporter_component"/>
</dbReference>
<gene>
    <name evidence="7" type="ORF">OWO77_09485</name>
</gene>
<evidence type="ECO:0000256" key="5">
    <source>
        <dbReference type="ARBA" id="ARBA00023136"/>
    </source>
</evidence>
<dbReference type="InterPro" id="IPR003339">
    <property type="entry name" value="ABC/ECF_trnsptr_transmembrane"/>
</dbReference>
<evidence type="ECO:0000313" key="8">
    <source>
        <dbReference type="Proteomes" id="UP001176210"/>
    </source>
</evidence>
<protein>
    <submittedName>
        <fullName evidence="7">Energy-coupling factor transporter transmembrane component T</fullName>
    </submittedName>
</protein>
<evidence type="ECO:0000256" key="2">
    <source>
        <dbReference type="ARBA" id="ARBA00022475"/>
    </source>
</evidence>
<reference evidence="7" key="2">
    <citation type="journal article" date="2023" name="Vet. Microbiol.">
        <title>Emergence of livestock-associated Mammaliicoccus sciuri ST71 co-harbouring mecA and mecC genes in Brazil.</title>
        <authorList>
            <person name="de Moura G.S."/>
            <person name="de Carvalho E."/>
            <person name="Ramos Sanchez E.M."/>
            <person name="Sellera F.P."/>
            <person name="Marques M.F.S."/>
            <person name="Heinemann M.B."/>
            <person name="De Vliegher S."/>
            <person name="Souza F.N."/>
            <person name="Mota R.A."/>
        </authorList>
    </citation>
    <scope>NUCLEOTIDE SEQUENCE</scope>
    <source>
        <strain evidence="7">BR656</strain>
    </source>
</reference>
<evidence type="ECO:0000256" key="3">
    <source>
        <dbReference type="ARBA" id="ARBA00022692"/>
    </source>
</evidence>
<keyword evidence="8" id="KW-1185">Reference proteome</keyword>
<reference evidence="7" key="1">
    <citation type="submission" date="2022-09" db="EMBL/GenBank/DDBJ databases">
        <authorList>
            <person name="De Moura G.S."/>
            <person name="Carvalho E."/>
            <person name="Ramos Sanchez E.M."/>
            <person name="Sellera F.P."/>
            <person name="Marques M.F.S."/>
            <person name="Heinemann M.B."/>
            <person name="De Vliegher S."/>
            <person name="Souza F.N."/>
            <person name="Mota R.A."/>
        </authorList>
    </citation>
    <scope>NUCLEOTIDE SEQUENCE</scope>
    <source>
        <strain evidence="7">BR656</strain>
    </source>
</reference>
<dbReference type="PANTHER" id="PTHR34857">
    <property type="entry name" value="SLL0384 PROTEIN"/>
    <property type="match status" value="1"/>
</dbReference>